<dbReference type="EMBL" id="CH477570">
    <property type="protein sequence ID" value="EAT38890.1"/>
    <property type="molecule type" value="Genomic_DNA"/>
</dbReference>
<dbReference type="PaxDb" id="7159-AAEL009255-PA"/>
<evidence type="ECO:0000313" key="2">
    <source>
        <dbReference type="Proteomes" id="UP000682892"/>
    </source>
</evidence>
<organism evidence="1 2">
    <name type="scientific">Aedes aegypti</name>
    <name type="common">Yellowfever mosquito</name>
    <name type="synonym">Culex aegypti</name>
    <dbReference type="NCBI Taxonomy" id="7159"/>
    <lineage>
        <taxon>Eukaryota</taxon>
        <taxon>Metazoa</taxon>
        <taxon>Ecdysozoa</taxon>
        <taxon>Arthropoda</taxon>
        <taxon>Hexapoda</taxon>
        <taxon>Insecta</taxon>
        <taxon>Pterygota</taxon>
        <taxon>Neoptera</taxon>
        <taxon>Endopterygota</taxon>
        <taxon>Diptera</taxon>
        <taxon>Nematocera</taxon>
        <taxon>Culicoidea</taxon>
        <taxon>Culicidae</taxon>
        <taxon>Culicinae</taxon>
        <taxon>Aedini</taxon>
        <taxon>Aedes</taxon>
        <taxon>Stegomyia</taxon>
    </lineage>
</organism>
<reference evidence="1" key="1">
    <citation type="submission" date="2005-10" db="EMBL/GenBank/DDBJ databases">
        <authorList>
            <person name="Loftus B.J."/>
            <person name="Nene V.M."/>
            <person name="Hannick L.I."/>
            <person name="Bidwell S."/>
            <person name="Haas B."/>
            <person name="Amedeo P."/>
            <person name="Orvis J."/>
            <person name="Wortman J.R."/>
            <person name="White O.R."/>
            <person name="Salzberg S."/>
            <person name="Shumway M."/>
            <person name="Koo H."/>
            <person name="Zhao Y."/>
            <person name="Holmes M."/>
            <person name="Miller J."/>
            <person name="Schatz M."/>
            <person name="Pop M."/>
            <person name="Pai G."/>
            <person name="Utterback T."/>
            <person name="Rogers Y.-H."/>
            <person name="Kravitz S."/>
            <person name="Fraser C.M."/>
        </authorList>
    </citation>
    <scope>NUCLEOTIDE SEQUENCE</scope>
    <source>
        <strain evidence="1">Liverpool</strain>
    </source>
</reference>
<reference evidence="1" key="3">
    <citation type="submission" date="2012-09" db="EMBL/GenBank/DDBJ databases">
        <authorList>
            <consortium name="VectorBase"/>
        </authorList>
    </citation>
    <scope>NUCLEOTIDE SEQUENCE</scope>
    <source>
        <strain evidence="1">Liverpool</strain>
    </source>
</reference>
<accession>Q16WC8</accession>
<dbReference type="Proteomes" id="UP000682892">
    <property type="component" value="Chromosome 3"/>
</dbReference>
<protein>
    <submittedName>
        <fullName evidence="1">AAEL009255-PA</fullName>
    </submittedName>
</protein>
<feature type="non-terminal residue" evidence="1">
    <location>
        <position position="71"/>
    </location>
</feature>
<sequence>MESQLRNIYGITGSTDSHELLTMVQSTQEVSTQNRASYSSFWGSLHKGILLLEIMIYNKKIKFNTVCLNML</sequence>
<dbReference type="AlphaFoldDB" id="Q16WC8"/>
<gene>
    <name evidence="1" type="ORF">AaeL_AAEL009255</name>
</gene>
<name>Q16WC8_AEDAE</name>
<reference evidence="1" key="2">
    <citation type="journal article" date="2007" name="Science">
        <title>Genome sequence of Aedes aegypti, a major arbovirus vector.</title>
        <authorList>
            <person name="Nene V."/>
            <person name="Wortman J.R."/>
            <person name="Lawson D."/>
            <person name="Haas B."/>
            <person name="Kodira C."/>
            <person name="Tu Z.J."/>
            <person name="Loftus B."/>
            <person name="Xi Z."/>
            <person name="Megy K."/>
            <person name="Grabherr M."/>
            <person name="Ren Q."/>
            <person name="Zdobnov E.M."/>
            <person name="Lobo N.F."/>
            <person name="Campbell K.S."/>
            <person name="Brown S.E."/>
            <person name="Bonaldo M.F."/>
            <person name="Zhu J."/>
            <person name="Sinkins S.P."/>
            <person name="Hogenkamp D.G."/>
            <person name="Amedeo P."/>
            <person name="Arensburger P."/>
            <person name="Atkinson P.W."/>
            <person name="Bidwell S."/>
            <person name="Biedler J."/>
            <person name="Birney E."/>
            <person name="Bruggner R.V."/>
            <person name="Costas J."/>
            <person name="Coy M.R."/>
            <person name="Crabtree J."/>
            <person name="Crawford M."/>
            <person name="Debruyn B."/>
            <person name="Decaprio D."/>
            <person name="Eiglmeier K."/>
            <person name="Eisenstadt E."/>
            <person name="El-Dorry H."/>
            <person name="Gelbart W.M."/>
            <person name="Gomes S.L."/>
            <person name="Hammond M."/>
            <person name="Hannick L.I."/>
            <person name="Hogan J.R."/>
            <person name="Holmes M.H."/>
            <person name="Jaffe D."/>
            <person name="Johnston J.S."/>
            <person name="Kennedy R.C."/>
            <person name="Koo H."/>
            <person name="Kravitz S."/>
            <person name="Kriventseva E.V."/>
            <person name="Kulp D."/>
            <person name="Labutti K."/>
            <person name="Lee E."/>
            <person name="Li S."/>
            <person name="Lovin D.D."/>
            <person name="Mao C."/>
            <person name="Mauceli E."/>
            <person name="Menck C.F."/>
            <person name="Miller J.R."/>
            <person name="Montgomery P."/>
            <person name="Mori A."/>
            <person name="Nascimento A.L."/>
            <person name="Naveira H.F."/>
            <person name="Nusbaum C."/>
            <person name="O'leary S."/>
            <person name="Orvis J."/>
            <person name="Pertea M."/>
            <person name="Quesneville H."/>
            <person name="Reidenbach K.R."/>
            <person name="Rogers Y.H."/>
            <person name="Roth C.W."/>
            <person name="Schneider J.R."/>
            <person name="Schatz M."/>
            <person name="Shumway M."/>
            <person name="Stanke M."/>
            <person name="Stinson E.O."/>
            <person name="Tubio J.M."/>
            <person name="Vanzee J.P."/>
            <person name="Verjovski-Almeida S."/>
            <person name="Werner D."/>
            <person name="White O."/>
            <person name="Wyder S."/>
            <person name="Zeng Q."/>
            <person name="Zhao Q."/>
            <person name="Zhao Y."/>
            <person name="Hill C.A."/>
            <person name="Raikhel A.S."/>
            <person name="Soares M.B."/>
            <person name="Knudson D.L."/>
            <person name="Lee N.H."/>
            <person name="Galagan J."/>
            <person name="Salzberg S.L."/>
            <person name="Paulsen I.T."/>
            <person name="Dimopoulos G."/>
            <person name="Collins F.H."/>
            <person name="Birren B."/>
            <person name="Fraser-Liggett C.M."/>
            <person name="Severson D.W."/>
        </authorList>
    </citation>
    <scope>NUCLEOTIDE SEQUENCE [LARGE SCALE GENOMIC DNA]</scope>
    <source>
        <strain evidence="1">Liverpool</strain>
    </source>
</reference>
<proteinExistence type="predicted"/>
<evidence type="ECO:0000313" key="1">
    <source>
        <dbReference type="EMBL" id="EAT38890.1"/>
    </source>
</evidence>
<dbReference type="HOGENOM" id="CLU_2747235_0_0_1"/>